<dbReference type="OrthoDB" id="161727at2"/>
<organism evidence="2 3">
    <name type="scientific">Andreprevotia lacus DSM 23236</name>
    <dbReference type="NCBI Taxonomy" id="1121001"/>
    <lineage>
        <taxon>Bacteria</taxon>
        <taxon>Pseudomonadati</taxon>
        <taxon>Pseudomonadota</taxon>
        <taxon>Betaproteobacteria</taxon>
        <taxon>Neisseriales</taxon>
        <taxon>Chitinibacteraceae</taxon>
        <taxon>Andreprevotia</taxon>
    </lineage>
</organism>
<protein>
    <submittedName>
        <fullName evidence="2">Uncharacterized protein</fullName>
    </submittedName>
</protein>
<keyword evidence="1" id="KW-1133">Transmembrane helix</keyword>
<proteinExistence type="predicted"/>
<dbReference type="STRING" id="1121001.SAMN02745857_03413"/>
<dbReference type="Proteomes" id="UP000192761">
    <property type="component" value="Unassembled WGS sequence"/>
</dbReference>
<feature type="transmembrane region" description="Helical" evidence="1">
    <location>
        <begin position="30"/>
        <end position="50"/>
    </location>
</feature>
<keyword evidence="1" id="KW-0472">Membrane</keyword>
<evidence type="ECO:0000313" key="2">
    <source>
        <dbReference type="EMBL" id="SMC28794.1"/>
    </source>
</evidence>
<dbReference type="EMBL" id="FWXD01000025">
    <property type="protein sequence ID" value="SMC28794.1"/>
    <property type="molecule type" value="Genomic_DNA"/>
</dbReference>
<keyword evidence="3" id="KW-1185">Reference proteome</keyword>
<reference evidence="2 3" key="1">
    <citation type="submission" date="2017-04" db="EMBL/GenBank/DDBJ databases">
        <authorList>
            <person name="Afonso C.L."/>
            <person name="Miller P.J."/>
            <person name="Scott M.A."/>
            <person name="Spackman E."/>
            <person name="Goraichik I."/>
            <person name="Dimitrov K.M."/>
            <person name="Suarez D.L."/>
            <person name="Swayne D.E."/>
        </authorList>
    </citation>
    <scope>NUCLEOTIDE SEQUENCE [LARGE SCALE GENOMIC DNA]</scope>
    <source>
        <strain evidence="2 3">DSM 23236</strain>
    </source>
</reference>
<feature type="transmembrane region" description="Helical" evidence="1">
    <location>
        <begin position="158"/>
        <end position="176"/>
    </location>
</feature>
<feature type="transmembrane region" description="Helical" evidence="1">
    <location>
        <begin position="62"/>
        <end position="83"/>
    </location>
</feature>
<feature type="transmembrane region" description="Helical" evidence="1">
    <location>
        <begin position="6"/>
        <end position="23"/>
    </location>
</feature>
<feature type="transmembrane region" description="Helical" evidence="1">
    <location>
        <begin position="90"/>
        <end position="113"/>
    </location>
</feature>
<gene>
    <name evidence="2" type="ORF">SAMN02745857_03413</name>
</gene>
<feature type="transmembrane region" description="Helical" evidence="1">
    <location>
        <begin position="213"/>
        <end position="231"/>
    </location>
</feature>
<evidence type="ECO:0000256" key="1">
    <source>
        <dbReference type="SAM" id="Phobius"/>
    </source>
</evidence>
<name>A0A1W1XY57_9NEIS</name>
<dbReference type="RefSeq" id="WP_084092366.1">
    <property type="nucleotide sequence ID" value="NZ_FWXD01000025.1"/>
</dbReference>
<feature type="transmembrane region" description="Helical" evidence="1">
    <location>
        <begin position="119"/>
        <end position="137"/>
    </location>
</feature>
<accession>A0A1W1XY57</accession>
<feature type="transmembrane region" description="Helical" evidence="1">
    <location>
        <begin position="182"/>
        <end position="201"/>
    </location>
</feature>
<dbReference type="AlphaFoldDB" id="A0A1W1XY57"/>
<evidence type="ECO:0000313" key="3">
    <source>
        <dbReference type="Proteomes" id="UP000192761"/>
    </source>
</evidence>
<sequence length="262" mass="27259">MNSAMLVKLFAGPAVIGLASLAGKRWGPGVAGLLGGMPLISSCVIAALWLQYGQDYATQVASASPVGLWGNLVYMLAVGYASIRFDGQRWGWLGILLCGWFAYAAVALLVVWAGIERSLLWGLLVLPSLLLAARYLLPAPKAAPRLMPLPRVELLARMLAAFLLVTVLTGLTQLLGPGLTGLLAPSPVVATVLPAFTMAGAGSNAVLLQMRGFLIGLVGMGASLICLAPLAVHLNAWAAPVAILIAIASGLGANWLMQRVSR</sequence>
<keyword evidence="1" id="KW-0812">Transmembrane</keyword>
<feature type="transmembrane region" description="Helical" evidence="1">
    <location>
        <begin position="237"/>
        <end position="257"/>
    </location>
</feature>